<keyword evidence="2" id="KW-0812">Transmembrane</keyword>
<evidence type="ECO:0000256" key="7">
    <source>
        <dbReference type="ARBA" id="ARBA00022989"/>
    </source>
</evidence>
<evidence type="ECO:0000256" key="11">
    <source>
        <dbReference type="ARBA" id="ARBA00023319"/>
    </source>
</evidence>
<keyword evidence="3 13" id="KW-0732">Signal</keyword>
<accession>A0A7E6CP36</accession>
<dbReference type="SMART" id="SM00408">
    <property type="entry name" value="IGc2"/>
    <property type="match status" value="1"/>
</dbReference>
<evidence type="ECO:0000256" key="5">
    <source>
        <dbReference type="ARBA" id="ARBA00022737"/>
    </source>
</evidence>
<evidence type="ECO:0000313" key="16">
    <source>
        <dbReference type="RefSeq" id="XP_035868641.1"/>
    </source>
</evidence>
<dbReference type="InterPro" id="IPR051036">
    <property type="entry name" value="SIGLEC"/>
</dbReference>
<dbReference type="GeneID" id="114510624"/>
<dbReference type="GO" id="GO:0030246">
    <property type="term" value="F:carbohydrate binding"/>
    <property type="evidence" value="ECO:0007669"/>
    <property type="project" value="UniProtKB-KW"/>
</dbReference>
<dbReference type="SUPFAM" id="SSF48726">
    <property type="entry name" value="Immunoglobulin"/>
    <property type="match status" value="4"/>
</dbReference>
<keyword evidence="11" id="KW-0393">Immunoglobulin domain</keyword>
<dbReference type="RefSeq" id="XP_035868641.1">
    <property type="nucleotide sequence ID" value="XM_036012748.1"/>
</dbReference>
<feature type="chain" id="PRO_5028813768" evidence="13">
    <location>
        <begin position="21"/>
        <end position="493"/>
    </location>
</feature>
<feature type="signal peptide" evidence="13">
    <location>
        <begin position="1"/>
        <end position="20"/>
    </location>
</feature>
<feature type="domain" description="Ig-like" evidence="14">
    <location>
        <begin position="3"/>
        <end position="135"/>
    </location>
</feature>
<evidence type="ECO:0000256" key="13">
    <source>
        <dbReference type="SAM" id="SignalP"/>
    </source>
</evidence>
<gene>
    <name evidence="16" type="primary">LOC114510624</name>
</gene>
<proteinExistence type="inferred from homology"/>
<evidence type="ECO:0000259" key="14">
    <source>
        <dbReference type="PROSITE" id="PS50835"/>
    </source>
</evidence>
<keyword evidence="15" id="KW-1185">Reference proteome</keyword>
<dbReference type="InParanoid" id="A0A7E6CP36"/>
<dbReference type="GO" id="GO:0005886">
    <property type="term" value="C:plasma membrane"/>
    <property type="evidence" value="ECO:0007669"/>
    <property type="project" value="TreeGrafter"/>
</dbReference>
<evidence type="ECO:0000256" key="2">
    <source>
        <dbReference type="ARBA" id="ARBA00022692"/>
    </source>
</evidence>
<evidence type="ECO:0000256" key="1">
    <source>
        <dbReference type="ARBA" id="ARBA00004479"/>
    </source>
</evidence>
<evidence type="ECO:0000256" key="9">
    <source>
        <dbReference type="ARBA" id="ARBA00023157"/>
    </source>
</evidence>
<reference evidence="16" key="1">
    <citation type="submission" date="2025-08" db="UniProtKB">
        <authorList>
            <consortium name="RefSeq"/>
        </authorList>
    </citation>
    <scope>IDENTIFICATION</scope>
    <source>
        <tissue evidence="16">Muscle</tissue>
    </source>
</reference>
<organism evidence="15 16">
    <name type="scientific">Phyllostomus discolor</name>
    <name type="common">pale spear-nosed bat</name>
    <dbReference type="NCBI Taxonomy" id="89673"/>
    <lineage>
        <taxon>Eukaryota</taxon>
        <taxon>Metazoa</taxon>
        <taxon>Chordata</taxon>
        <taxon>Craniata</taxon>
        <taxon>Vertebrata</taxon>
        <taxon>Euteleostomi</taxon>
        <taxon>Mammalia</taxon>
        <taxon>Eutheria</taxon>
        <taxon>Laurasiatheria</taxon>
        <taxon>Chiroptera</taxon>
        <taxon>Yangochiroptera</taxon>
        <taxon>Phyllostomidae</taxon>
        <taxon>Phyllostominae</taxon>
        <taxon>Phyllostomus</taxon>
    </lineage>
</organism>
<dbReference type="GO" id="GO:0033691">
    <property type="term" value="F:sialic acid binding"/>
    <property type="evidence" value="ECO:0007669"/>
    <property type="project" value="TreeGrafter"/>
</dbReference>
<protein>
    <submittedName>
        <fullName evidence="16">Sialic acid-binding Ig-like lectin 5</fullName>
    </submittedName>
</protein>
<dbReference type="PROSITE" id="PS50835">
    <property type="entry name" value="IG_LIKE"/>
    <property type="match status" value="3"/>
</dbReference>
<dbReference type="InterPro" id="IPR003599">
    <property type="entry name" value="Ig_sub"/>
</dbReference>
<dbReference type="PROSITE" id="PS00290">
    <property type="entry name" value="IG_MHC"/>
    <property type="match status" value="1"/>
</dbReference>
<dbReference type="InterPro" id="IPR036179">
    <property type="entry name" value="Ig-like_dom_sf"/>
</dbReference>
<dbReference type="SMART" id="SM00409">
    <property type="entry name" value="IG"/>
    <property type="match status" value="2"/>
</dbReference>
<feature type="domain" description="Ig-like" evidence="14">
    <location>
        <begin position="145"/>
        <end position="215"/>
    </location>
</feature>
<name>A0A7E6CP36_9CHIR</name>
<evidence type="ECO:0000256" key="4">
    <source>
        <dbReference type="ARBA" id="ARBA00022734"/>
    </source>
</evidence>
<evidence type="ECO:0000256" key="3">
    <source>
        <dbReference type="ARBA" id="ARBA00022729"/>
    </source>
</evidence>
<dbReference type="Pfam" id="PF07686">
    <property type="entry name" value="V-set"/>
    <property type="match status" value="1"/>
</dbReference>
<comment type="subcellular location">
    <subcellularLocation>
        <location evidence="1">Membrane</location>
        <topology evidence="1">Single-pass type I membrane protein</topology>
    </subcellularLocation>
</comment>
<evidence type="ECO:0000256" key="8">
    <source>
        <dbReference type="ARBA" id="ARBA00023136"/>
    </source>
</evidence>
<dbReference type="PANTHER" id="PTHR12035">
    <property type="entry name" value="SIALIC ACID BINDING IMMUNOGLOBULIN-LIKE LECTIN"/>
    <property type="match status" value="1"/>
</dbReference>
<dbReference type="InterPro" id="IPR013783">
    <property type="entry name" value="Ig-like_fold"/>
</dbReference>
<dbReference type="InterPro" id="IPR013106">
    <property type="entry name" value="Ig_V-set"/>
</dbReference>
<dbReference type="InterPro" id="IPR003598">
    <property type="entry name" value="Ig_sub2"/>
</dbReference>
<evidence type="ECO:0000256" key="10">
    <source>
        <dbReference type="ARBA" id="ARBA00023180"/>
    </source>
</evidence>
<comment type="similarity">
    <text evidence="12">Belongs to the immunoglobulin superfamily. SIGLEC (sialic acid binding Ig-like lectin) family.</text>
</comment>
<dbReference type="OrthoDB" id="10012075at2759"/>
<dbReference type="Gene3D" id="2.60.40.10">
    <property type="entry name" value="Immunoglobulins"/>
    <property type="match status" value="3"/>
</dbReference>
<sequence>MVPLLLLPLLWGESLQKKEGYELQVQESVTVQEGLCVHVPCSFSYQRSSWLSFNELYISWYRSEDHTDYTDPVATNNQYKQVKKQTEGRFLFTDPRTNDCSLSIRDARKSDTGTYIFQVETGYYEEYIYQDKKLTLQVTDLTQKPDIHIRGPLESGRPTKLSCSLPGSCKGGSPLIYAWVGSALDSLNPKTLRSSVLTFTPKPRDHGTTVTCLVTLAGPGVTTQETIRLNVSYALQNLTIGMSYRNVTAFKILQNTSSIPILEGEALQLLCVADSNPPAQLSWFWGTPALNTAPISSTSILELPHVGTGEEGQFTCQAQHLLGSQSISLSISVVYPPQLLGPSCSWKDQGLHCSCSSRAQPAPLLHWRLGEELLEENPSNASYTITSYSAGPWANSSLSLCAGLNAGLRLSCEVKNVHGAQSASVLLLLGSQLNLGPDGPPDLASPTRDASPLREEQDIQYANLTFPGRKPQGPQNKKATTICQYSEIKKRCQ</sequence>
<dbReference type="Pfam" id="PF13927">
    <property type="entry name" value="Ig_3"/>
    <property type="match status" value="1"/>
</dbReference>
<keyword evidence="4" id="KW-0430">Lectin</keyword>
<dbReference type="AlphaFoldDB" id="A0A7E6CP36"/>
<keyword evidence="7" id="KW-1133">Transmembrane helix</keyword>
<evidence type="ECO:0000256" key="6">
    <source>
        <dbReference type="ARBA" id="ARBA00022889"/>
    </source>
</evidence>
<keyword evidence="10" id="KW-0325">Glycoprotein</keyword>
<keyword evidence="8" id="KW-0472">Membrane</keyword>
<evidence type="ECO:0000256" key="12">
    <source>
        <dbReference type="ARBA" id="ARBA00038361"/>
    </source>
</evidence>
<dbReference type="InterPro" id="IPR007110">
    <property type="entry name" value="Ig-like_dom"/>
</dbReference>
<keyword evidence="5" id="KW-0677">Repeat</keyword>
<feature type="domain" description="Ig-like" evidence="14">
    <location>
        <begin position="219"/>
        <end position="332"/>
    </location>
</feature>
<keyword evidence="6" id="KW-0130">Cell adhesion</keyword>
<dbReference type="KEGG" id="pdic:114510624"/>
<keyword evidence="9" id="KW-1015">Disulfide bond</keyword>
<dbReference type="GO" id="GO:0007155">
    <property type="term" value="P:cell adhesion"/>
    <property type="evidence" value="ECO:0007669"/>
    <property type="project" value="UniProtKB-KW"/>
</dbReference>
<dbReference type="Proteomes" id="UP000504628">
    <property type="component" value="Chromosome 12"/>
</dbReference>
<dbReference type="FunFam" id="2.60.40.10:FF:000829">
    <property type="entry name" value="Sialic acid-binding Ig-like lectin 8"/>
    <property type="match status" value="1"/>
</dbReference>
<evidence type="ECO:0000313" key="15">
    <source>
        <dbReference type="Proteomes" id="UP000504628"/>
    </source>
</evidence>
<dbReference type="FunCoup" id="A0A7E6CP36">
    <property type="interactions" value="4"/>
</dbReference>
<dbReference type="PANTHER" id="PTHR12035:SF125">
    <property type="entry name" value="SIALIC ACID-BINDING IG-LIKE LECTIN 5"/>
    <property type="match status" value="1"/>
</dbReference>
<dbReference type="InterPro" id="IPR003006">
    <property type="entry name" value="Ig/MHC_CS"/>
</dbReference>